<dbReference type="EMBL" id="LR797479">
    <property type="protein sequence ID" value="CAB4219410.1"/>
    <property type="molecule type" value="Genomic_DNA"/>
</dbReference>
<evidence type="ECO:0000313" key="1">
    <source>
        <dbReference type="EMBL" id="CAB4219410.1"/>
    </source>
</evidence>
<accession>A0A6J5SW12</accession>
<reference evidence="1" key="1">
    <citation type="submission" date="2020-05" db="EMBL/GenBank/DDBJ databases">
        <authorList>
            <person name="Chiriac C."/>
            <person name="Salcher M."/>
            <person name="Ghai R."/>
            <person name="Kavagutti S V."/>
        </authorList>
    </citation>
    <scope>NUCLEOTIDE SEQUENCE</scope>
</reference>
<protein>
    <submittedName>
        <fullName evidence="1">Uncharacterized protein</fullName>
    </submittedName>
</protein>
<organism evidence="1">
    <name type="scientific">uncultured Caudovirales phage</name>
    <dbReference type="NCBI Taxonomy" id="2100421"/>
    <lineage>
        <taxon>Viruses</taxon>
        <taxon>Duplodnaviria</taxon>
        <taxon>Heunggongvirae</taxon>
        <taxon>Uroviricota</taxon>
        <taxon>Caudoviricetes</taxon>
        <taxon>Peduoviridae</taxon>
        <taxon>Maltschvirus</taxon>
        <taxon>Maltschvirus maltsch</taxon>
    </lineage>
</organism>
<proteinExistence type="predicted"/>
<sequence>MNVQVRNLSVLSYAQGFSLWHYKLGERNVGDIWQPGYFSTSVDMFEIGDMILVSGSSGSTIVMVSSKTDGVVVEKLT</sequence>
<gene>
    <name evidence="1" type="ORF">UFOVP1619_11</name>
</gene>
<name>A0A6J5SW12_9CAUD</name>